<keyword evidence="4" id="KW-1185">Reference proteome</keyword>
<reference evidence="3 4" key="1">
    <citation type="submission" date="2014-10" db="EMBL/GenBank/DDBJ databases">
        <title>Draft genome of the hookworm Ancylostoma caninum.</title>
        <authorList>
            <person name="Mitreva M."/>
        </authorList>
    </citation>
    <scope>NUCLEOTIDE SEQUENCE [LARGE SCALE GENOMIC DNA]</scope>
    <source>
        <strain evidence="3 4">Baltimore</strain>
    </source>
</reference>
<protein>
    <recommendedName>
        <fullName evidence="2">7TM GPCR serpentine receptor class x (Srx) domain-containing protein</fullName>
    </recommendedName>
</protein>
<dbReference type="PANTHER" id="PTHR22718:SF25">
    <property type="entry name" value="G-PROTEIN COUPLED RECEPTORS FAMILY 1 PROFILE DOMAIN-CONTAINING PROTEIN"/>
    <property type="match status" value="1"/>
</dbReference>
<evidence type="ECO:0000256" key="1">
    <source>
        <dbReference type="SAM" id="Phobius"/>
    </source>
</evidence>
<sequence>MEVQATPTIRLICALVILLPSVVGLILQVIVLVAIRLGWKMMWTNSFYIMMLQITISNFIALFTDLYIAFPITLTGVQYMGDSLVLYHIPLFLEGFAFRVLLFFSFFLAVNRMAIFLFPKINIHLFSVKGTIILSLFGWTYSATILILNDVFGCEKIFSKDEFYFGYICTNRVPGKFQFADTIPLSILLCIEVLTFTFLPKLNVTGHARFFITSIITLSIIANNLAPPIILLMYNKDIRRYARQAFCCKGAGTTPGNTTSRHETLKALFTTAKPTRNITTK</sequence>
<evidence type="ECO:0000313" key="3">
    <source>
        <dbReference type="EMBL" id="RCN52399.1"/>
    </source>
</evidence>
<dbReference type="OrthoDB" id="5868068at2759"/>
<dbReference type="AlphaFoldDB" id="A0A368H9U1"/>
<dbReference type="Proteomes" id="UP000252519">
    <property type="component" value="Unassembled WGS sequence"/>
</dbReference>
<evidence type="ECO:0000313" key="4">
    <source>
        <dbReference type="Proteomes" id="UP000252519"/>
    </source>
</evidence>
<feature type="transmembrane region" description="Helical" evidence="1">
    <location>
        <begin position="12"/>
        <end position="35"/>
    </location>
</feature>
<dbReference type="SUPFAM" id="SSF81321">
    <property type="entry name" value="Family A G protein-coupled receptor-like"/>
    <property type="match status" value="1"/>
</dbReference>
<feature type="transmembrane region" description="Helical" evidence="1">
    <location>
        <begin position="47"/>
        <end position="70"/>
    </location>
</feature>
<feature type="transmembrane region" description="Helical" evidence="1">
    <location>
        <begin position="130"/>
        <end position="152"/>
    </location>
</feature>
<dbReference type="InterPro" id="IPR019430">
    <property type="entry name" value="7TM_GPCR_serpentine_rcpt_Srx"/>
</dbReference>
<evidence type="ECO:0000259" key="2">
    <source>
        <dbReference type="Pfam" id="PF10328"/>
    </source>
</evidence>
<accession>A0A368H9U1</accession>
<name>A0A368H9U1_ANCCA</name>
<organism evidence="3 4">
    <name type="scientific">Ancylostoma caninum</name>
    <name type="common">Dog hookworm</name>
    <dbReference type="NCBI Taxonomy" id="29170"/>
    <lineage>
        <taxon>Eukaryota</taxon>
        <taxon>Metazoa</taxon>
        <taxon>Ecdysozoa</taxon>
        <taxon>Nematoda</taxon>
        <taxon>Chromadorea</taxon>
        <taxon>Rhabditida</taxon>
        <taxon>Rhabditina</taxon>
        <taxon>Rhabditomorpha</taxon>
        <taxon>Strongyloidea</taxon>
        <taxon>Ancylostomatidae</taxon>
        <taxon>Ancylostomatinae</taxon>
        <taxon>Ancylostoma</taxon>
    </lineage>
</organism>
<dbReference type="EMBL" id="JOJR01000007">
    <property type="protein sequence ID" value="RCN52399.1"/>
    <property type="molecule type" value="Genomic_DNA"/>
</dbReference>
<dbReference type="PANTHER" id="PTHR22718">
    <property type="entry name" value="SERPENTINE RECEPTOR, CLASS X"/>
    <property type="match status" value="1"/>
</dbReference>
<feature type="domain" description="7TM GPCR serpentine receptor class x (Srx)" evidence="2">
    <location>
        <begin position="21"/>
        <end position="196"/>
    </location>
</feature>
<proteinExistence type="predicted"/>
<feature type="transmembrane region" description="Helical" evidence="1">
    <location>
        <begin position="211"/>
        <end position="234"/>
    </location>
</feature>
<feature type="transmembrane region" description="Helical" evidence="1">
    <location>
        <begin position="91"/>
        <end position="110"/>
    </location>
</feature>
<keyword evidence="1" id="KW-0812">Transmembrane</keyword>
<gene>
    <name evidence="3" type="ORF">ANCCAN_01442</name>
</gene>
<keyword evidence="1" id="KW-0472">Membrane</keyword>
<dbReference type="Pfam" id="PF10328">
    <property type="entry name" value="7TM_GPCR_Srx"/>
    <property type="match status" value="1"/>
</dbReference>
<comment type="caution">
    <text evidence="3">The sequence shown here is derived from an EMBL/GenBank/DDBJ whole genome shotgun (WGS) entry which is preliminary data.</text>
</comment>
<keyword evidence="1" id="KW-1133">Transmembrane helix</keyword>